<dbReference type="InterPro" id="IPR050583">
    <property type="entry name" value="Mycobacterial_A85_antigen"/>
</dbReference>
<dbReference type="InterPro" id="IPR000801">
    <property type="entry name" value="Esterase-like"/>
</dbReference>
<evidence type="ECO:0000313" key="2">
    <source>
        <dbReference type="Proteomes" id="UP000481030"/>
    </source>
</evidence>
<dbReference type="SUPFAM" id="SSF53474">
    <property type="entry name" value="alpha/beta-Hydrolases"/>
    <property type="match status" value="1"/>
</dbReference>
<dbReference type="Proteomes" id="UP000481030">
    <property type="component" value="Unassembled WGS sequence"/>
</dbReference>
<dbReference type="OrthoDB" id="9784036at2"/>
<name>A0A6L3V372_9BACI</name>
<dbReference type="Pfam" id="PF00756">
    <property type="entry name" value="Esterase"/>
    <property type="match status" value="1"/>
</dbReference>
<dbReference type="AlphaFoldDB" id="A0A6L3V372"/>
<dbReference type="RefSeq" id="WP_151535475.1">
    <property type="nucleotide sequence ID" value="NZ_WBOS01000006.1"/>
</dbReference>
<gene>
    <name evidence="1" type="ORF">F7731_14350</name>
</gene>
<comment type="caution">
    <text evidence="1">The sequence shown here is derived from an EMBL/GenBank/DDBJ whole genome shotgun (WGS) entry which is preliminary data.</text>
</comment>
<accession>A0A6L3V372</accession>
<dbReference type="PANTHER" id="PTHR48098">
    <property type="entry name" value="ENTEROCHELIN ESTERASE-RELATED"/>
    <property type="match status" value="1"/>
</dbReference>
<sequence>MLESFQAFITPFNLHRTVRVYLPPSYYQEDKSYPVLYFHDGQNVFQDKDAVGGISLRLEEFLNEHGLEIIVVGIDSNIGEERVNEYCPWENGEYSRKITGNKSALGGKGEAYLDFIVNELKPFIDNKYRTLDQSTFMAGISLGGLISTYAMCRYPNIFTRVVAISSAYYRNQEEIERLIKNTNLSSVERFYLDCGTKEAGKEEGISKEFLASNKAIYELLKNEIAETRLEIVKNAEHNYVHFKERIPEIFAFLFSDSR</sequence>
<dbReference type="InterPro" id="IPR029058">
    <property type="entry name" value="AB_hydrolase_fold"/>
</dbReference>
<protein>
    <submittedName>
        <fullName evidence="1">Alpha/beta hydrolase</fullName>
    </submittedName>
</protein>
<reference evidence="1 2" key="1">
    <citation type="journal article" date="2016" name="Antonie Van Leeuwenhoek">
        <title>Bacillus depressus sp. nov., isolated from soil of a sunflower field.</title>
        <authorList>
            <person name="Wei X."/>
            <person name="Xin D."/>
            <person name="Xin Y."/>
            <person name="Zhang H."/>
            <person name="Wang T."/>
            <person name="Zhang J."/>
        </authorList>
    </citation>
    <scope>NUCLEOTIDE SEQUENCE [LARGE SCALE GENOMIC DNA]</scope>
    <source>
        <strain evidence="1 2">BZ1</strain>
    </source>
</reference>
<proteinExistence type="predicted"/>
<dbReference type="EMBL" id="WBOS01000006">
    <property type="protein sequence ID" value="KAB2334400.1"/>
    <property type="molecule type" value="Genomic_DNA"/>
</dbReference>
<keyword evidence="2" id="KW-1185">Reference proteome</keyword>
<dbReference type="GO" id="GO:0016787">
    <property type="term" value="F:hydrolase activity"/>
    <property type="evidence" value="ECO:0007669"/>
    <property type="project" value="UniProtKB-KW"/>
</dbReference>
<dbReference type="Gene3D" id="3.40.50.1820">
    <property type="entry name" value="alpha/beta hydrolase"/>
    <property type="match status" value="1"/>
</dbReference>
<organism evidence="1 2">
    <name type="scientific">Cytobacillus depressus</name>
    <dbReference type="NCBI Taxonomy" id="1602942"/>
    <lineage>
        <taxon>Bacteria</taxon>
        <taxon>Bacillati</taxon>
        <taxon>Bacillota</taxon>
        <taxon>Bacilli</taxon>
        <taxon>Bacillales</taxon>
        <taxon>Bacillaceae</taxon>
        <taxon>Cytobacillus</taxon>
    </lineage>
</organism>
<dbReference type="PANTHER" id="PTHR48098:SF6">
    <property type="entry name" value="FERRI-BACILLIBACTIN ESTERASE BESA"/>
    <property type="match status" value="1"/>
</dbReference>
<keyword evidence="1" id="KW-0378">Hydrolase</keyword>
<evidence type="ECO:0000313" key="1">
    <source>
        <dbReference type="EMBL" id="KAB2334400.1"/>
    </source>
</evidence>